<keyword evidence="3" id="KW-0808">Transferase</keyword>
<gene>
    <name evidence="6" type="ORF">PHMEG_0001824</name>
</gene>
<evidence type="ECO:0000313" key="6">
    <source>
        <dbReference type="EMBL" id="OWZ23316.1"/>
    </source>
</evidence>
<dbReference type="Pfam" id="PF25556">
    <property type="entry name" value="SET_TTL"/>
    <property type="match status" value="1"/>
</dbReference>
<keyword evidence="7" id="KW-1185">Reference proteome</keyword>
<dbReference type="Proteomes" id="UP000198211">
    <property type="component" value="Unassembled WGS sequence"/>
</dbReference>
<evidence type="ECO:0000259" key="4">
    <source>
        <dbReference type="Pfam" id="PF13847"/>
    </source>
</evidence>
<dbReference type="InterPro" id="IPR025714">
    <property type="entry name" value="Methyltranfer_dom"/>
</dbReference>
<dbReference type="CDD" id="cd02440">
    <property type="entry name" value="AdoMet_MTases"/>
    <property type="match status" value="1"/>
</dbReference>
<evidence type="ECO:0000313" key="7">
    <source>
        <dbReference type="Proteomes" id="UP000198211"/>
    </source>
</evidence>
<dbReference type="OrthoDB" id="411785at2759"/>
<comment type="caution">
    <text evidence="6">The sequence shown here is derived from an EMBL/GenBank/DDBJ whole genome shotgun (WGS) entry which is preliminary data.</text>
</comment>
<dbReference type="InterPro" id="IPR029063">
    <property type="entry name" value="SAM-dependent_MTases_sf"/>
</dbReference>
<accession>A0A225X067</accession>
<feature type="domain" description="Tubulin--tyrosine ligase-like protein 12 SET-like" evidence="5">
    <location>
        <begin position="74"/>
        <end position="211"/>
    </location>
</feature>
<dbReference type="InterPro" id="IPR051419">
    <property type="entry name" value="Lys/N-term_MeTrsfase_sf"/>
</dbReference>
<dbReference type="SUPFAM" id="SSF53335">
    <property type="entry name" value="S-adenosyl-L-methionine-dependent methyltransferases"/>
    <property type="match status" value="1"/>
</dbReference>
<evidence type="ECO:0000256" key="1">
    <source>
        <dbReference type="ARBA" id="ARBA00008361"/>
    </source>
</evidence>
<dbReference type="EMBL" id="NBNE01000072">
    <property type="protein sequence ID" value="OWZ23316.1"/>
    <property type="molecule type" value="Genomic_DNA"/>
</dbReference>
<evidence type="ECO:0000256" key="2">
    <source>
        <dbReference type="ARBA" id="ARBA00022603"/>
    </source>
</evidence>
<proteinExistence type="inferred from homology"/>
<evidence type="ECO:0000259" key="5">
    <source>
        <dbReference type="Pfam" id="PF25556"/>
    </source>
</evidence>
<dbReference type="PANTHER" id="PTHR12176">
    <property type="entry name" value="SAM-DEPENDENT METHYLTRANSFERASE SUPERFAMILY PROTEIN"/>
    <property type="match status" value="1"/>
</dbReference>
<feature type="domain" description="Methyltransferase" evidence="4">
    <location>
        <begin position="253"/>
        <end position="383"/>
    </location>
</feature>
<keyword evidence="2" id="KW-0489">Methyltransferase</keyword>
<sequence>MHREAWLALHLPQLAHYQAPQHLHHQIYDCVHENEGDWGDLEAVATTRTESETSQTRFNRRKLRVKATMPLPKEEKVLRVDHKWEFQSVLDAQSQLRQNEALRGKMTKMIHEVLEENEEELETEEENNVEKEVATVVSHLHLLAFSVRFGAQSDEMSYYVLNTLGSSLRENDEESNLIVMPIFCMEQQKLFSVAWTTKNVASGTELIRPYAGKISLMGLCKKSYWEARFDGEDEFDWYCEYSHIRELVASYISKSDSVLIAGTGTSRLPAEMALDGYSDVVAMDYAANVIQKMQTRSKEYAWGVRFVEADLTQMKDWESSSVDCVIDKGCLDAMLLKPETDADETNWKLLTPDSPDNLTDAKNSMQQLARILKPDGLLFFLTFGSPSNRVNMFDWVSVGAEDPMEWEILQCLEMSPTNTQRTFVTRFFLFVAKKKLK</sequence>
<comment type="similarity">
    <text evidence="1">Belongs to the methyltransferase superfamily.</text>
</comment>
<evidence type="ECO:0000256" key="3">
    <source>
        <dbReference type="ARBA" id="ARBA00022679"/>
    </source>
</evidence>
<dbReference type="GO" id="GO:0032259">
    <property type="term" value="P:methylation"/>
    <property type="evidence" value="ECO:0007669"/>
    <property type="project" value="UniProtKB-KW"/>
</dbReference>
<dbReference type="Pfam" id="PF13847">
    <property type="entry name" value="Methyltransf_31"/>
    <property type="match status" value="1"/>
</dbReference>
<dbReference type="GO" id="GO:0008168">
    <property type="term" value="F:methyltransferase activity"/>
    <property type="evidence" value="ECO:0007669"/>
    <property type="project" value="UniProtKB-KW"/>
</dbReference>
<dbReference type="Gene3D" id="3.40.50.150">
    <property type="entry name" value="Vaccinia Virus protein VP39"/>
    <property type="match status" value="1"/>
</dbReference>
<dbReference type="InterPro" id="IPR057954">
    <property type="entry name" value="SET_TTL12"/>
</dbReference>
<reference evidence="7" key="1">
    <citation type="submission" date="2017-03" db="EMBL/GenBank/DDBJ databases">
        <title>Phytopthora megakarya and P. palmivora, two closely related causual agents of cacao black pod achieved similar genome size and gene model numbers by different mechanisms.</title>
        <authorList>
            <person name="Ali S."/>
            <person name="Shao J."/>
            <person name="Larry D.J."/>
            <person name="Kronmiller B."/>
            <person name="Shen D."/>
            <person name="Strem M.D."/>
            <person name="Melnick R.L."/>
            <person name="Guiltinan M.J."/>
            <person name="Tyler B.M."/>
            <person name="Meinhardt L.W."/>
            <person name="Bailey B.A."/>
        </authorList>
    </citation>
    <scope>NUCLEOTIDE SEQUENCE [LARGE SCALE GENOMIC DNA]</scope>
    <source>
        <strain evidence="7">zdho120</strain>
    </source>
</reference>
<organism evidence="6 7">
    <name type="scientific">Phytophthora megakarya</name>
    <dbReference type="NCBI Taxonomy" id="4795"/>
    <lineage>
        <taxon>Eukaryota</taxon>
        <taxon>Sar</taxon>
        <taxon>Stramenopiles</taxon>
        <taxon>Oomycota</taxon>
        <taxon>Peronosporomycetes</taxon>
        <taxon>Peronosporales</taxon>
        <taxon>Peronosporaceae</taxon>
        <taxon>Phytophthora</taxon>
    </lineage>
</organism>
<protein>
    <submittedName>
        <fullName evidence="6">Uncharacterized protein</fullName>
    </submittedName>
</protein>
<name>A0A225X067_9STRA</name>
<dbReference type="PANTHER" id="PTHR12176:SF79">
    <property type="entry name" value="METHYLTRANSFERASE TYPE 11 DOMAIN-CONTAINING PROTEIN"/>
    <property type="match status" value="1"/>
</dbReference>
<dbReference type="AlphaFoldDB" id="A0A225X067"/>